<evidence type="ECO:0000313" key="8">
    <source>
        <dbReference type="EMBL" id="OBW90726.1"/>
    </source>
</evidence>
<accession>A0A1A7NMG8</accession>
<keyword evidence="5 7" id="KW-1133">Transmembrane helix</keyword>
<evidence type="ECO:0000313" key="11">
    <source>
        <dbReference type="Proteomes" id="UP000243558"/>
    </source>
</evidence>
<dbReference type="HAMAP" id="MF_00672">
    <property type="entry name" value="UPF0761"/>
    <property type="match status" value="1"/>
</dbReference>
<evidence type="ECO:0000256" key="1">
    <source>
        <dbReference type="ARBA" id="ARBA00004651"/>
    </source>
</evidence>
<feature type="transmembrane region" description="Helical" evidence="7">
    <location>
        <begin position="97"/>
        <end position="116"/>
    </location>
</feature>
<organism evidence="8 11">
    <name type="scientific">Gallibacterium genomosp. 3</name>
    <dbReference type="NCBI Taxonomy" id="505345"/>
    <lineage>
        <taxon>Bacteria</taxon>
        <taxon>Pseudomonadati</taxon>
        <taxon>Pseudomonadota</taxon>
        <taxon>Gammaproteobacteria</taxon>
        <taxon>Pasteurellales</taxon>
        <taxon>Pasteurellaceae</taxon>
        <taxon>Gallibacterium</taxon>
    </lineage>
</organism>
<feature type="transmembrane region" description="Helical" evidence="7">
    <location>
        <begin position="210"/>
        <end position="229"/>
    </location>
</feature>
<feature type="transmembrane region" description="Helical" evidence="7">
    <location>
        <begin position="35"/>
        <end position="60"/>
    </location>
</feature>
<dbReference type="EMBL" id="JTJS01000094">
    <property type="protein sequence ID" value="OBX06644.1"/>
    <property type="molecule type" value="Genomic_DNA"/>
</dbReference>
<dbReference type="OrthoDB" id="9808671at2"/>
<evidence type="ECO:0000256" key="4">
    <source>
        <dbReference type="ARBA" id="ARBA00022692"/>
    </source>
</evidence>
<dbReference type="NCBIfam" id="TIGR00765">
    <property type="entry name" value="yihY_not_rbn"/>
    <property type="match status" value="1"/>
</dbReference>
<gene>
    <name evidence="8" type="ORF">QV01_09595</name>
    <name evidence="9" type="ORF">QV07_08270</name>
</gene>
<dbReference type="GO" id="GO:0005886">
    <property type="term" value="C:plasma membrane"/>
    <property type="evidence" value="ECO:0007669"/>
    <property type="project" value="UniProtKB-SubCell"/>
</dbReference>
<dbReference type="PIRSF" id="PIRSF035875">
    <property type="entry name" value="RNase_BN"/>
    <property type="match status" value="1"/>
</dbReference>
<keyword evidence="6 7" id="KW-0472">Membrane</keyword>
<dbReference type="NCBIfam" id="NF002457">
    <property type="entry name" value="PRK01637.1"/>
    <property type="match status" value="1"/>
</dbReference>
<dbReference type="Pfam" id="PF03631">
    <property type="entry name" value="Virul_fac_BrkB"/>
    <property type="match status" value="1"/>
</dbReference>
<dbReference type="PANTHER" id="PTHR30213:SF0">
    <property type="entry name" value="UPF0761 MEMBRANE PROTEIN YIHY"/>
    <property type="match status" value="1"/>
</dbReference>
<dbReference type="PATRIC" id="fig|505345.7.peg.1899"/>
<dbReference type="InterPro" id="IPR023679">
    <property type="entry name" value="UPF0761_bac"/>
</dbReference>
<feature type="transmembrane region" description="Helical" evidence="7">
    <location>
        <begin position="249"/>
        <end position="270"/>
    </location>
</feature>
<evidence type="ECO:0000256" key="5">
    <source>
        <dbReference type="ARBA" id="ARBA00022989"/>
    </source>
</evidence>
<feature type="transmembrane region" description="Helical" evidence="7">
    <location>
        <begin position="181"/>
        <end position="198"/>
    </location>
</feature>
<comment type="subcellular location">
    <subcellularLocation>
        <location evidence="1 7">Cell membrane</location>
        <topology evidence="1 7">Multi-pass membrane protein</topology>
    </subcellularLocation>
</comment>
<dbReference type="Proteomes" id="UP000243168">
    <property type="component" value="Unassembled WGS sequence"/>
</dbReference>
<evidence type="ECO:0000256" key="6">
    <source>
        <dbReference type="ARBA" id="ARBA00023136"/>
    </source>
</evidence>
<keyword evidence="11" id="KW-1185">Reference proteome</keyword>
<sequence>MQKLPQQLIQNLTIFIKIFLYRFKQNKLSQAAGFLTYSTMLAIVPLFMVIFAFFAAFPVFNDLIKDFEQFIFTNFAPSVSNTVEHYMRMFIANTKKMSAISIVGLIIVALMLIKSIDTTLNDIWANSKKRSALYSFSIYWMILTLGPIFIATSIGVSSYIFSSTVFTYKTGLPFGLKLLSFVPFFLSWLAFTCIYTVVPNTKVNIKHAACGALIAAIFFTLGKACFTWYMQAFPSYQLIYGALATLPIMILWIHLSWTFVLLGAQLTAVLDDLQRIQRDESQDLDFNYFYQQLITKTQTGEKR</sequence>
<evidence type="ECO:0000256" key="3">
    <source>
        <dbReference type="ARBA" id="ARBA00022519"/>
    </source>
</evidence>
<keyword evidence="2 7" id="KW-1003">Cell membrane</keyword>
<dbReference type="Proteomes" id="UP000243558">
    <property type="component" value="Unassembled WGS sequence"/>
</dbReference>
<name>A0A1A7NMG8_9PAST</name>
<dbReference type="EMBL" id="JTJM01000053">
    <property type="protein sequence ID" value="OBW90726.1"/>
    <property type="molecule type" value="Genomic_DNA"/>
</dbReference>
<dbReference type="PANTHER" id="PTHR30213">
    <property type="entry name" value="INNER MEMBRANE PROTEIN YHJD"/>
    <property type="match status" value="1"/>
</dbReference>
<feature type="transmembrane region" description="Helical" evidence="7">
    <location>
        <begin position="137"/>
        <end position="161"/>
    </location>
</feature>
<dbReference type="AlphaFoldDB" id="A0A1A7NMG8"/>
<proteinExistence type="inferred from homology"/>
<keyword evidence="4 7" id="KW-0812">Transmembrane</keyword>
<dbReference type="InterPro" id="IPR017039">
    <property type="entry name" value="Virul_fac_BrkB"/>
</dbReference>
<comment type="similarity">
    <text evidence="7">Belongs to the UPF0761 family.</text>
</comment>
<evidence type="ECO:0000256" key="2">
    <source>
        <dbReference type="ARBA" id="ARBA00022475"/>
    </source>
</evidence>
<dbReference type="RefSeq" id="WP_065234995.1">
    <property type="nucleotide sequence ID" value="NZ_JTJM01000053.1"/>
</dbReference>
<comment type="caution">
    <text evidence="8">The sequence shown here is derived from an EMBL/GenBank/DDBJ whole genome shotgun (WGS) entry which is preliminary data.</text>
</comment>
<evidence type="ECO:0000256" key="7">
    <source>
        <dbReference type="HAMAP-Rule" id="MF_00672"/>
    </source>
</evidence>
<evidence type="ECO:0000313" key="9">
    <source>
        <dbReference type="EMBL" id="OBX06644.1"/>
    </source>
</evidence>
<keyword evidence="3" id="KW-0997">Cell inner membrane</keyword>
<protein>
    <recommendedName>
        <fullName evidence="7">UPF0761 membrane protein QV01_09595</fullName>
    </recommendedName>
</protein>
<reference evidence="10 11" key="1">
    <citation type="submission" date="2014-11" db="EMBL/GenBank/DDBJ databases">
        <title>Pan-genome of Gallibacterium spp.</title>
        <authorList>
            <person name="Kudirkiene E."/>
            <person name="Bojesen A.M."/>
        </authorList>
    </citation>
    <scope>NUCLEOTIDE SEQUENCE [LARGE SCALE GENOMIC DNA]</scope>
    <source>
        <strain evidence="8 11">F151</strain>
        <strain evidence="9 10">F298</strain>
    </source>
</reference>
<evidence type="ECO:0000313" key="10">
    <source>
        <dbReference type="Proteomes" id="UP000243168"/>
    </source>
</evidence>